<keyword evidence="1 3" id="KW-0378">Hydrolase</keyword>
<dbReference type="InterPro" id="IPR013094">
    <property type="entry name" value="AB_hydrolase_3"/>
</dbReference>
<protein>
    <submittedName>
        <fullName evidence="3">Alpha/beta hydrolase fold domain-containing protein</fullName>
    </submittedName>
</protein>
<dbReference type="InterPro" id="IPR050300">
    <property type="entry name" value="GDXG_lipolytic_enzyme"/>
</dbReference>
<evidence type="ECO:0000259" key="2">
    <source>
        <dbReference type="Pfam" id="PF07859"/>
    </source>
</evidence>
<dbReference type="EMBL" id="JAFFJS010000005">
    <property type="protein sequence ID" value="MBM9433738.1"/>
    <property type="molecule type" value="Genomic_DNA"/>
</dbReference>
<dbReference type="RefSeq" id="WP_187996907.1">
    <property type="nucleotide sequence ID" value="NZ_JACEXG010000005.1"/>
</dbReference>
<name>A0ABS2TI13_9ACTO</name>
<reference evidence="4" key="1">
    <citation type="submission" date="2021-02" db="EMBL/GenBank/DDBJ databases">
        <title>Leucobacter sp. CX169.</title>
        <authorList>
            <person name="Cheng Y."/>
        </authorList>
    </citation>
    <scope>NUCLEOTIDE SEQUENCE [LARGE SCALE GENOMIC DNA]</scope>
    <source>
        <strain evidence="4">JY899</strain>
    </source>
</reference>
<evidence type="ECO:0000313" key="4">
    <source>
        <dbReference type="Proteomes" id="UP000705983"/>
    </source>
</evidence>
<dbReference type="SUPFAM" id="SSF53474">
    <property type="entry name" value="alpha/beta-Hydrolases"/>
    <property type="match status" value="1"/>
</dbReference>
<dbReference type="Gene3D" id="3.40.50.1820">
    <property type="entry name" value="alpha/beta hydrolase"/>
    <property type="match status" value="1"/>
</dbReference>
<accession>A0ABS2TI13</accession>
<gene>
    <name evidence="3" type="ORF">JVW63_08525</name>
</gene>
<dbReference type="GO" id="GO:0016787">
    <property type="term" value="F:hydrolase activity"/>
    <property type="evidence" value="ECO:0007669"/>
    <property type="project" value="UniProtKB-KW"/>
</dbReference>
<keyword evidence="4" id="KW-1185">Reference proteome</keyword>
<proteinExistence type="predicted"/>
<dbReference type="PANTHER" id="PTHR48081:SF8">
    <property type="entry name" value="ALPHA_BETA HYDROLASE FOLD-3 DOMAIN-CONTAINING PROTEIN-RELATED"/>
    <property type="match status" value="1"/>
</dbReference>
<dbReference type="Proteomes" id="UP000705983">
    <property type="component" value="Unassembled WGS sequence"/>
</dbReference>
<evidence type="ECO:0000313" key="3">
    <source>
        <dbReference type="EMBL" id="MBM9433738.1"/>
    </source>
</evidence>
<dbReference type="InterPro" id="IPR029058">
    <property type="entry name" value="AB_hydrolase_fold"/>
</dbReference>
<sequence length="292" mass="32070">MTIARRPDRWILAWLAQTATRMTGGIADPSGPTLTSQVTIPTRYGQMSALIYDSPERDRGRTRPLHIQIHGGGLIGRGIREDEHVCRFHAAETGCTVLSLHYHAAPQVTFPVAEHECFDALRWALDSADVHGWDGRITVGGGSTGAKLAVNVAQQAYDHGIPLAGVVLSSPLLDLTHNDRETDREKPRWGPRLLEFIADAYVPDTLTRFQPLASPSFDLALVKKLPPALIQVGSEDWLAGDGEDLAARLVRAHKPHTLTHYPAGHHLTVRGEADVRAEALTEQSRFITGLYR</sequence>
<feature type="domain" description="Alpha/beta hydrolase fold-3" evidence="2">
    <location>
        <begin position="67"/>
        <end position="267"/>
    </location>
</feature>
<dbReference type="Pfam" id="PF07859">
    <property type="entry name" value="Abhydrolase_3"/>
    <property type="match status" value="1"/>
</dbReference>
<comment type="caution">
    <text evidence="3">The sequence shown here is derived from an EMBL/GenBank/DDBJ whole genome shotgun (WGS) entry which is preliminary data.</text>
</comment>
<dbReference type="PANTHER" id="PTHR48081">
    <property type="entry name" value="AB HYDROLASE SUPERFAMILY PROTEIN C4A8.06C"/>
    <property type="match status" value="1"/>
</dbReference>
<evidence type="ECO:0000256" key="1">
    <source>
        <dbReference type="ARBA" id="ARBA00022801"/>
    </source>
</evidence>
<organism evidence="3 4">
    <name type="scientific">Flaviflexus equikiangi</name>
    <dbReference type="NCBI Taxonomy" id="2758573"/>
    <lineage>
        <taxon>Bacteria</taxon>
        <taxon>Bacillati</taxon>
        <taxon>Actinomycetota</taxon>
        <taxon>Actinomycetes</taxon>
        <taxon>Actinomycetales</taxon>
        <taxon>Actinomycetaceae</taxon>
        <taxon>Flaviflexus</taxon>
    </lineage>
</organism>